<sequence>MPTDWLQCAVSFYIHNYVLARADGFPGYYDFLPRLYGSNAEAGYFRNSVEAVAQASYAQVKKMSPIYFHRSRQSYGLALTQLGFVLNNAAEAYSPATLAAVALLWMYDVIVGEDKLESRSPHRQGLLEIFRTRLSLNADGEKWINRPILGAIHMQNIDELPSFAGATPAVAPSPPFPRGVSLFEELLPRVTKIIIANATLIQRTPNRVEAIEGLRQLQRLFKDLDTWEESLPEEWLYKTCPNPKTTDRSPFPLAVVVFPTLSVGGMWTAKWLAQLSVLRSMVLFAPIALKIGVTCPPLAEIRKQIRSVAALLFSSIPYLLGHVAEDGKTKAIEDTPAFGAFFATRSLFVTAQLPGLPEEQVKWILDRLGEIGRERGIRRALILRDSIARHRVANPRQAS</sequence>
<dbReference type="AlphaFoldDB" id="A0A9W9PN61"/>
<organism evidence="1 2">
    <name type="scientific">Penicillium atrosanguineum</name>
    <dbReference type="NCBI Taxonomy" id="1132637"/>
    <lineage>
        <taxon>Eukaryota</taxon>
        <taxon>Fungi</taxon>
        <taxon>Dikarya</taxon>
        <taxon>Ascomycota</taxon>
        <taxon>Pezizomycotina</taxon>
        <taxon>Eurotiomycetes</taxon>
        <taxon>Eurotiomycetidae</taxon>
        <taxon>Eurotiales</taxon>
        <taxon>Aspergillaceae</taxon>
        <taxon>Penicillium</taxon>
    </lineage>
</organism>
<reference evidence="1" key="1">
    <citation type="submission" date="2022-12" db="EMBL/GenBank/DDBJ databases">
        <authorList>
            <person name="Petersen C."/>
        </authorList>
    </citation>
    <scope>NUCLEOTIDE SEQUENCE</scope>
    <source>
        <strain evidence="1">IBT 21472</strain>
    </source>
</reference>
<comment type="caution">
    <text evidence="1">The sequence shown here is derived from an EMBL/GenBank/DDBJ whole genome shotgun (WGS) entry which is preliminary data.</text>
</comment>
<dbReference type="PANTHER" id="PTHR38791:SF5">
    <property type="entry name" value="TRANSCRIPTION FACTOR DBAG-RELATED"/>
    <property type="match status" value="1"/>
</dbReference>
<dbReference type="InterPro" id="IPR053175">
    <property type="entry name" value="DHMBA_Reg_Transcription_Factor"/>
</dbReference>
<dbReference type="EMBL" id="JAPZBO010000009">
    <property type="protein sequence ID" value="KAJ5302545.1"/>
    <property type="molecule type" value="Genomic_DNA"/>
</dbReference>
<dbReference type="PANTHER" id="PTHR38791">
    <property type="entry name" value="ZN(II)2CYS6 TRANSCRIPTION FACTOR (EUROFUNG)-RELATED-RELATED"/>
    <property type="match status" value="1"/>
</dbReference>
<keyword evidence="2" id="KW-1185">Reference proteome</keyword>
<name>A0A9W9PN61_9EURO</name>
<dbReference type="Proteomes" id="UP001147746">
    <property type="component" value="Unassembled WGS sequence"/>
</dbReference>
<evidence type="ECO:0000313" key="2">
    <source>
        <dbReference type="Proteomes" id="UP001147746"/>
    </source>
</evidence>
<reference evidence="1" key="2">
    <citation type="journal article" date="2023" name="IMA Fungus">
        <title>Comparative genomic study of the Penicillium genus elucidates a diverse pangenome and 15 lateral gene transfer events.</title>
        <authorList>
            <person name="Petersen C."/>
            <person name="Sorensen T."/>
            <person name="Nielsen M.R."/>
            <person name="Sondergaard T.E."/>
            <person name="Sorensen J.L."/>
            <person name="Fitzpatrick D.A."/>
            <person name="Frisvad J.C."/>
            <person name="Nielsen K.L."/>
        </authorList>
    </citation>
    <scope>NUCLEOTIDE SEQUENCE</scope>
    <source>
        <strain evidence="1">IBT 21472</strain>
    </source>
</reference>
<evidence type="ECO:0000313" key="1">
    <source>
        <dbReference type="EMBL" id="KAJ5302545.1"/>
    </source>
</evidence>
<protein>
    <submittedName>
        <fullName evidence="1">Uncharacterized protein</fullName>
    </submittedName>
</protein>
<accession>A0A9W9PN61</accession>
<proteinExistence type="predicted"/>
<gene>
    <name evidence="1" type="ORF">N7476_009344</name>
</gene>